<proteinExistence type="predicted"/>
<protein>
    <submittedName>
        <fullName evidence="2">Uncharacterized protein</fullName>
    </submittedName>
</protein>
<dbReference type="EMBL" id="VOSK01000092">
    <property type="protein sequence ID" value="MPR27499.1"/>
    <property type="molecule type" value="Genomic_DNA"/>
</dbReference>
<organism evidence="2 3">
    <name type="scientific">Microvirga tunisiensis</name>
    <dbReference type="NCBI Taxonomy" id="2108360"/>
    <lineage>
        <taxon>Bacteria</taxon>
        <taxon>Pseudomonadati</taxon>
        <taxon>Pseudomonadota</taxon>
        <taxon>Alphaproteobacteria</taxon>
        <taxon>Hyphomicrobiales</taxon>
        <taxon>Methylobacteriaceae</taxon>
        <taxon>Microvirga</taxon>
    </lineage>
</organism>
<dbReference type="Proteomes" id="UP000403266">
    <property type="component" value="Unassembled WGS sequence"/>
</dbReference>
<keyword evidence="3" id="KW-1185">Reference proteome</keyword>
<dbReference type="OrthoDB" id="10009685at2"/>
<accession>A0A5N7MM32</accession>
<dbReference type="AlphaFoldDB" id="A0A5N7MM32"/>
<dbReference type="RefSeq" id="WP_152713818.1">
    <property type="nucleotide sequence ID" value="NZ_VOSJ01000092.1"/>
</dbReference>
<evidence type="ECO:0000313" key="2">
    <source>
        <dbReference type="EMBL" id="MPR27499.1"/>
    </source>
</evidence>
<reference evidence="2 3" key="1">
    <citation type="journal article" date="2019" name="Syst. Appl. Microbiol.">
        <title>Microvirga tunisiensis sp. nov., a root nodule symbiotic bacterium isolated from Lupinus micranthus and L. luteus grown in Northern Tunisia.</title>
        <authorList>
            <person name="Msaddak A."/>
            <person name="Rejili M."/>
            <person name="Duran D."/>
            <person name="Mars M."/>
            <person name="Palacios J.M."/>
            <person name="Ruiz-Argueso T."/>
            <person name="Rey L."/>
            <person name="Imperial J."/>
        </authorList>
    </citation>
    <scope>NUCLEOTIDE SEQUENCE [LARGE SCALE GENOMIC DNA]</scope>
    <source>
        <strain evidence="2 3">Lmie10</strain>
    </source>
</reference>
<sequence>MAATAGNSWAEGPTTEQLTADIQAIDQEIAAAQERADHFKEGSFIRVQIDLEMATLRTTRAMLDQKLKSWLRGIDLKYTVEGKSLSPASDEVIKKAEEDVEAAEAELQAAEAKTGTYSGLLGSMTLLEAQTHRVTVATARMRLAILRLGLSIPASFGPGGAPKPAEAPIGKTIDEKGAL</sequence>
<gene>
    <name evidence="2" type="ORF">FS320_20515</name>
</gene>
<name>A0A5N7MM32_9HYPH</name>
<evidence type="ECO:0000313" key="3">
    <source>
        <dbReference type="Proteomes" id="UP000403266"/>
    </source>
</evidence>
<comment type="caution">
    <text evidence="2">The sequence shown here is derived from an EMBL/GenBank/DDBJ whole genome shotgun (WGS) entry which is preliminary data.</text>
</comment>
<feature type="region of interest" description="Disordered" evidence="1">
    <location>
        <begin position="157"/>
        <end position="179"/>
    </location>
</feature>
<evidence type="ECO:0000256" key="1">
    <source>
        <dbReference type="SAM" id="MobiDB-lite"/>
    </source>
</evidence>